<protein>
    <submittedName>
        <fullName evidence="2">Uncharacterized protein</fullName>
    </submittedName>
</protein>
<sequence length="116" mass="13376">MARNSIVMVFTVLVILCLMQNSGILRSINQLVGEETPQLSLQSQSSSMEELTLETCELSEKSLRVCMDEPNLNLVLLLLFFIPLLPIIFRQLPRIFDIPTLPKPRRIHLCFCRFQE</sequence>
<dbReference type="EMBL" id="CP000472">
    <property type="protein sequence ID" value="ACJ30564.1"/>
    <property type="molecule type" value="Genomic_DNA"/>
</dbReference>
<keyword evidence="1" id="KW-0472">Membrane</keyword>
<name>B8CQU8_SHEPW</name>
<keyword evidence="3" id="KW-1185">Reference proteome</keyword>
<dbReference type="AlphaFoldDB" id="B8CQU8"/>
<reference evidence="2 3" key="1">
    <citation type="journal article" date="2008" name="PLoS ONE">
        <title>Environmental adaptation: genomic analysis of the piezotolerant and psychrotolerant deep-sea iron reducing bacterium Shewanella piezotolerans WP3.</title>
        <authorList>
            <person name="Wang F."/>
            <person name="Wang J."/>
            <person name="Jian H."/>
            <person name="Zhang B."/>
            <person name="Li S."/>
            <person name="Wang F."/>
            <person name="Zeng X."/>
            <person name="Gao L."/>
            <person name="Bartlett D.H."/>
            <person name="Yu J."/>
            <person name="Hu S."/>
            <person name="Xiao X."/>
        </authorList>
    </citation>
    <scope>NUCLEOTIDE SEQUENCE [LARGE SCALE GENOMIC DNA]</scope>
    <source>
        <strain evidence="3">WP3 / JCM 13877</strain>
    </source>
</reference>
<evidence type="ECO:0000313" key="2">
    <source>
        <dbReference type="EMBL" id="ACJ30564.1"/>
    </source>
</evidence>
<dbReference type="HOGENOM" id="CLU_1814496_0_0_6"/>
<organism evidence="2 3">
    <name type="scientific">Shewanella piezotolerans (strain WP3 / JCM 13877)</name>
    <dbReference type="NCBI Taxonomy" id="225849"/>
    <lineage>
        <taxon>Bacteria</taxon>
        <taxon>Pseudomonadati</taxon>
        <taxon>Pseudomonadota</taxon>
        <taxon>Gammaproteobacteria</taxon>
        <taxon>Alteromonadales</taxon>
        <taxon>Shewanellaceae</taxon>
        <taxon>Shewanella</taxon>
    </lineage>
</organism>
<dbReference type="eggNOG" id="ENOG5031IFA">
    <property type="taxonomic scope" value="Bacteria"/>
</dbReference>
<dbReference type="KEGG" id="swp:swp_3887"/>
<dbReference type="Proteomes" id="UP000000753">
    <property type="component" value="Chromosome"/>
</dbReference>
<feature type="transmembrane region" description="Helical" evidence="1">
    <location>
        <begin position="72"/>
        <end position="89"/>
    </location>
</feature>
<keyword evidence="1" id="KW-1133">Transmembrane helix</keyword>
<evidence type="ECO:0000313" key="3">
    <source>
        <dbReference type="Proteomes" id="UP000000753"/>
    </source>
</evidence>
<accession>B8CQU8</accession>
<dbReference type="STRING" id="225849.swp_3887"/>
<evidence type="ECO:0000256" key="1">
    <source>
        <dbReference type="SAM" id="Phobius"/>
    </source>
</evidence>
<keyword evidence="1" id="KW-0812">Transmembrane</keyword>
<gene>
    <name evidence="2" type="ordered locus">swp_3887</name>
</gene>
<proteinExistence type="predicted"/>